<dbReference type="CDD" id="cd04163">
    <property type="entry name" value="Era"/>
    <property type="match status" value="1"/>
</dbReference>
<dbReference type="SMART" id="SM00382">
    <property type="entry name" value="AAA"/>
    <property type="match status" value="1"/>
</dbReference>
<dbReference type="PANTHER" id="PTHR42698">
    <property type="entry name" value="GTPASE ERA"/>
    <property type="match status" value="1"/>
</dbReference>
<feature type="region of interest" description="G3" evidence="8">
    <location>
        <begin position="61"/>
        <end position="64"/>
    </location>
</feature>
<dbReference type="PRINTS" id="PR00326">
    <property type="entry name" value="GTP1OBG"/>
</dbReference>
<comment type="subcellular location">
    <subcellularLocation>
        <location evidence="7">Cytoplasm</location>
    </subcellularLocation>
    <subcellularLocation>
        <location evidence="7">Cell membrane</location>
        <topology evidence="7">Peripheral membrane protein</topology>
    </subcellularLocation>
</comment>
<comment type="similarity">
    <text evidence="1 7 8 9">Belongs to the TRAFAC class TrmE-Era-EngA-EngB-Septin-like GTPase superfamily. Era GTPase family.</text>
</comment>
<dbReference type="SUPFAM" id="SSF52540">
    <property type="entry name" value="P-loop containing nucleoside triphosphate hydrolases"/>
    <property type="match status" value="1"/>
</dbReference>
<dbReference type="Gene3D" id="3.30.300.20">
    <property type="match status" value="1"/>
</dbReference>
<dbReference type="InterPro" id="IPR003593">
    <property type="entry name" value="AAA+_ATPase"/>
</dbReference>
<keyword evidence="7" id="KW-0472">Membrane</keyword>
<evidence type="ECO:0000259" key="10">
    <source>
        <dbReference type="PROSITE" id="PS50823"/>
    </source>
</evidence>
<dbReference type="NCBIfam" id="TIGR00436">
    <property type="entry name" value="era"/>
    <property type="match status" value="1"/>
</dbReference>
<proteinExistence type="inferred from homology"/>
<evidence type="ECO:0000256" key="1">
    <source>
        <dbReference type="ARBA" id="ARBA00007921"/>
    </source>
</evidence>
<feature type="binding site" evidence="7">
    <location>
        <begin position="14"/>
        <end position="21"/>
    </location>
    <ligand>
        <name>GTP</name>
        <dbReference type="ChEBI" id="CHEBI:37565"/>
    </ligand>
</feature>
<evidence type="ECO:0000313" key="13">
    <source>
        <dbReference type="Proteomes" id="UP000199648"/>
    </source>
</evidence>
<dbReference type="InterPro" id="IPR004044">
    <property type="entry name" value="KH_dom_type_2"/>
</dbReference>
<dbReference type="GO" id="GO:0070181">
    <property type="term" value="F:small ribosomal subunit rRNA binding"/>
    <property type="evidence" value="ECO:0007669"/>
    <property type="project" value="UniProtKB-UniRule"/>
</dbReference>
<feature type="domain" description="KH type-2" evidence="10">
    <location>
        <begin position="197"/>
        <end position="281"/>
    </location>
</feature>
<dbReference type="InterPro" id="IPR005662">
    <property type="entry name" value="GTPase_Era-like"/>
</dbReference>
<dbReference type="STRING" id="415747.SAMN03097708_01872"/>
<dbReference type="GO" id="GO:0005886">
    <property type="term" value="C:plasma membrane"/>
    <property type="evidence" value="ECO:0007669"/>
    <property type="project" value="UniProtKB-SubCell"/>
</dbReference>
<keyword evidence="13" id="KW-1185">Reference proteome</keyword>
<evidence type="ECO:0000313" key="12">
    <source>
        <dbReference type="EMBL" id="SCZ59500.1"/>
    </source>
</evidence>
<evidence type="ECO:0000256" key="9">
    <source>
        <dbReference type="RuleBase" id="RU003761"/>
    </source>
</evidence>
<evidence type="ECO:0000256" key="4">
    <source>
        <dbReference type="ARBA" id="ARBA00022741"/>
    </source>
</evidence>
<dbReference type="GO" id="GO:0005525">
    <property type="term" value="F:GTP binding"/>
    <property type="evidence" value="ECO:0007669"/>
    <property type="project" value="UniProtKB-UniRule"/>
</dbReference>
<dbReference type="NCBIfam" id="TIGR00231">
    <property type="entry name" value="small_GTP"/>
    <property type="match status" value="1"/>
</dbReference>
<dbReference type="OrthoDB" id="9805918at2"/>
<comment type="function">
    <text evidence="7">An essential GTPase that binds both GDP and GTP, with rapid nucleotide exchange. Plays a role in 16S rRNA processing and 30S ribosomal subunit biogenesis and possibly also in cell cycle regulation and energy metabolism.</text>
</comment>
<keyword evidence="3 7" id="KW-0690">Ribosome biogenesis</keyword>
<dbReference type="FunFam" id="3.40.50.300:FF:000094">
    <property type="entry name" value="GTPase Era"/>
    <property type="match status" value="1"/>
</dbReference>
<feature type="binding site" evidence="7">
    <location>
        <begin position="61"/>
        <end position="65"/>
    </location>
    <ligand>
        <name>GTP</name>
        <dbReference type="ChEBI" id="CHEBI:37565"/>
    </ligand>
</feature>
<dbReference type="PROSITE" id="PS51713">
    <property type="entry name" value="G_ERA"/>
    <property type="match status" value="1"/>
</dbReference>
<dbReference type="InterPro" id="IPR030388">
    <property type="entry name" value="G_ERA_dom"/>
</dbReference>
<dbReference type="SUPFAM" id="SSF54814">
    <property type="entry name" value="Prokaryotic type KH domain (KH-domain type II)"/>
    <property type="match status" value="1"/>
</dbReference>
<keyword evidence="7" id="KW-0699">rRNA-binding</keyword>
<dbReference type="InterPro" id="IPR027417">
    <property type="entry name" value="P-loop_NTPase"/>
</dbReference>
<dbReference type="RefSeq" id="WP_092995844.1">
    <property type="nucleotide sequence ID" value="NZ_FMWD01000005.1"/>
</dbReference>
<name>A0A1G5QDB7_9GAMM</name>
<evidence type="ECO:0000256" key="5">
    <source>
        <dbReference type="ARBA" id="ARBA00022884"/>
    </source>
</evidence>
<accession>A0A1G5QDB7</accession>
<dbReference type="CDD" id="cd22534">
    <property type="entry name" value="KH-II_Era"/>
    <property type="match status" value="1"/>
</dbReference>
<feature type="region of interest" description="G2" evidence="8">
    <location>
        <begin position="40"/>
        <end position="44"/>
    </location>
</feature>
<dbReference type="PROSITE" id="PS50823">
    <property type="entry name" value="KH_TYPE_2"/>
    <property type="match status" value="1"/>
</dbReference>
<dbReference type="HAMAP" id="MF_00367">
    <property type="entry name" value="GTPase_Era"/>
    <property type="match status" value="1"/>
</dbReference>
<evidence type="ECO:0000256" key="6">
    <source>
        <dbReference type="ARBA" id="ARBA00023134"/>
    </source>
</evidence>
<dbReference type="InterPro" id="IPR009019">
    <property type="entry name" value="KH_sf_prok-type"/>
</dbReference>
<feature type="binding site" evidence="7">
    <location>
        <begin position="123"/>
        <end position="126"/>
    </location>
    <ligand>
        <name>GTP</name>
        <dbReference type="ChEBI" id="CHEBI:37565"/>
    </ligand>
</feature>
<gene>
    <name evidence="7" type="primary">era</name>
    <name evidence="12" type="ORF">SAMN03097708_01872</name>
</gene>
<dbReference type="GO" id="GO:0003924">
    <property type="term" value="F:GTPase activity"/>
    <property type="evidence" value="ECO:0007669"/>
    <property type="project" value="UniProtKB-UniRule"/>
</dbReference>
<dbReference type="GO" id="GO:0043024">
    <property type="term" value="F:ribosomal small subunit binding"/>
    <property type="evidence" value="ECO:0007669"/>
    <property type="project" value="TreeGrafter"/>
</dbReference>
<dbReference type="Pfam" id="PF07650">
    <property type="entry name" value="KH_2"/>
    <property type="match status" value="1"/>
</dbReference>
<reference evidence="12 13" key="1">
    <citation type="submission" date="2016-10" db="EMBL/GenBank/DDBJ databases">
        <authorList>
            <person name="de Groot N.N."/>
        </authorList>
    </citation>
    <scope>NUCLEOTIDE SEQUENCE [LARGE SCALE GENOMIC DNA]</scope>
    <source>
        <strain evidence="12 13">HLD2</strain>
    </source>
</reference>
<evidence type="ECO:0000256" key="8">
    <source>
        <dbReference type="PROSITE-ProRule" id="PRU01050"/>
    </source>
</evidence>
<keyword evidence="7" id="KW-1003">Cell membrane</keyword>
<dbReference type="GO" id="GO:0005829">
    <property type="term" value="C:cytosol"/>
    <property type="evidence" value="ECO:0007669"/>
    <property type="project" value="TreeGrafter"/>
</dbReference>
<evidence type="ECO:0000256" key="2">
    <source>
        <dbReference type="ARBA" id="ARBA00020484"/>
    </source>
</evidence>
<dbReference type="Proteomes" id="UP000199648">
    <property type="component" value="Unassembled WGS sequence"/>
</dbReference>
<sequence length="299" mass="34030">MVEVTRSGFVAIVGRPNVGKSTLMNHILGQKISITSHKPQTTRHRILGIKSEGDLQVIYVDTPGLHLQAKKAVNRYMNRAASSSLSDVDLILFVLEAGRWTDEDENVLLQLKNARAPVMAVVNKVDRLNEKNELLPYLAKLGQRHAFDEVLPVSALKGDNIGALEAVVEKRIPEGPALFPADQVTDRSERFLAAELVREKLMRNLGKEIPYALTVEIEQFREEEERLRINALIWVERDSQKRIVIGKGGRVLKEVGRQARLDMERLFGQHVFLELWVKVKEGWSDSERSLRNFGYRDEY</sequence>
<feature type="region of interest" description="G5" evidence="8">
    <location>
        <begin position="153"/>
        <end position="155"/>
    </location>
</feature>
<evidence type="ECO:0000256" key="7">
    <source>
        <dbReference type="HAMAP-Rule" id="MF_00367"/>
    </source>
</evidence>
<feature type="domain" description="Era-type G" evidence="11">
    <location>
        <begin position="6"/>
        <end position="174"/>
    </location>
</feature>
<organism evidence="12 13">
    <name type="scientific">Thiohalomonas denitrificans</name>
    <dbReference type="NCBI Taxonomy" id="415747"/>
    <lineage>
        <taxon>Bacteria</taxon>
        <taxon>Pseudomonadati</taxon>
        <taxon>Pseudomonadota</taxon>
        <taxon>Gammaproteobacteria</taxon>
        <taxon>Thiohalomonadales</taxon>
        <taxon>Thiohalomonadaceae</taxon>
        <taxon>Thiohalomonas</taxon>
    </lineage>
</organism>
<dbReference type="GO" id="GO:0000028">
    <property type="term" value="P:ribosomal small subunit assembly"/>
    <property type="evidence" value="ECO:0007669"/>
    <property type="project" value="TreeGrafter"/>
</dbReference>
<dbReference type="InterPro" id="IPR015946">
    <property type="entry name" value="KH_dom-like_a/b"/>
</dbReference>
<dbReference type="EMBL" id="FMWD01000005">
    <property type="protein sequence ID" value="SCZ59500.1"/>
    <property type="molecule type" value="Genomic_DNA"/>
</dbReference>
<feature type="region of interest" description="G4" evidence="8">
    <location>
        <begin position="123"/>
        <end position="126"/>
    </location>
</feature>
<dbReference type="Pfam" id="PF01926">
    <property type="entry name" value="MMR_HSR1"/>
    <property type="match status" value="1"/>
</dbReference>
<dbReference type="InterPro" id="IPR005225">
    <property type="entry name" value="Small_GTP-bd"/>
</dbReference>
<dbReference type="AlphaFoldDB" id="A0A1G5QDB7"/>
<evidence type="ECO:0000256" key="3">
    <source>
        <dbReference type="ARBA" id="ARBA00022517"/>
    </source>
</evidence>
<comment type="subunit">
    <text evidence="7">Monomer.</text>
</comment>
<evidence type="ECO:0000259" key="11">
    <source>
        <dbReference type="PROSITE" id="PS51713"/>
    </source>
</evidence>
<dbReference type="NCBIfam" id="NF000908">
    <property type="entry name" value="PRK00089.1"/>
    <property type="match status" value="1"/>
</dbReference>
<dbReference type="InterPro" id="IPR006073">
    <property type="entry name" value="GTP-bd"/>
</dbReference>
<protein>
    <recommendedName>
        <fullName evidence="2 7">GTPase Era</fullName>
    </recommendedName>
</protein>
<feature type="region of interest" description="G1" evidence="8">
    <location>
        <begin position="14"/>
        <end position="21"/>
    </location>
</feature>
<keyword evidence="7" id="KW-0963">Cytoplasm</keyword>
<dbReference type="PANTHER" id="PTHR42698:SF1">
    <property type="entry name" value="GTPASE ERA, MITOCHONDRIAL"/>
    <property type="match status" value="1"/>
</dbReference>
<keyword evidence="5 7" id="KW-0694">RNA-binding</keyword>
<keyword evidence="4 7" id="KW-0547">Nucleotide-binding</keyword>
<dbReference type="FunFam" id="3.30.300.20:FF:000003">
    <property type="entry name" value="GTPase Era"/>
    <property type="match status" value="1"/>
</dbReference>
<dbReference type="Gene3D" id="3.40.50.300">
    <property type="entry name" value="P-loop containing nucleotide triphosphate hydrolases"/>
    <property type="match status" value="1"/>
</dbReference>
<keyword evidence="6 7" id="KW-0342">GTP-binding</keyword>